<dbReference type="PRINTS" id="PR00740">
    <property type="entry name" value="GLHYDRLASE27"/>
</dbReference>
<dbReference type="Proteomes" id="UP000325113">
    <property type="component" value="Unassembled WGS sequence"/>
</dbReference>
<keyword evidence="7" id="KW-1015">Disulfide bond</keyword>
<comment type="catalytic activity">
    <reaction evidence="1 7">
        <text>Hydrolysis of terminal, non-reducing alpha-D-galactose residues in alpha-D-galactosides, including galactose oligosaccharides, galactomannans and galactolipids.</text>
        <dbReference type="EC" id="3.2.1.22"/>
    </reaction>
</comment>
<dbReference type="InterPro" id="IPR013780">
    <property type="entry name" value="Glyco_hydro_b"/>
</dbReference>
<dbReference type="EMBL" id="VLTM01000063">
    <property type="protein sequence ID" value="KAA0158712.1"/>
    <property type="molecule type" value="Genomic_DNA"/>
</dbReference>
<evidence type="ECO:0000256" key="4">
    <source>
        <dbReference type="ARBA" id="ARBA00022729"/>
    </source>
</evidence>
<dbReference type="PANTHER" id="PTHR11452">
    <property type="entry name" value="ALPHA-GALACTOSIDASE/ALPHA-N-ACETYLGALACTOSAMINIDASE"/>
    <property type="match status" value="1"/>
</dbReference>
<comment type="similarity">
    <text evidence="2 7">Belongs to the glycosyl hydrolase 27 family.</text>
</comment>
<dbReference type="InterPro" id="IPR002241">
    <property type="entry name" value="Glyco_hydro_27"/>
</dbReference>
<feature type="domain" description="Alpha galactosidase C-terminal" evidence="9">
    <location>
        <begin position="349"/>
        <end position="422"/>
    </location>
</feature>
<name>A0A5A8E9P3_CAFRO</name>
<evidence type="ECO:0000313" key="13">
    <source>
        <dbReference type="Proteomes" id="UP000325113"/>
    </source>
</evidence>
<evidence type="ECO:0000256" key="3">
    <source>
        <dbReference type="ARBA" id="ARBA00012755"/>
    </source>
</evidence>
<organism evidence="11 12">
    <name type="scientific">Cafeteria roenbergensis</name>
    <name type="common">Marine flagellate</name>
    <dbReference type="NCBI Taxonomy" id="33653"/>
    <lineage>
        <taxon>Eukaryota</taxon>
        <taxon>Sar</taxon>
        <taxon>Stramenopiles</taxon>
        <taxon>Bigyra</taxon>
        <taxon>Opalozoa</taxon>
        <taxon>Bicosoecida</taxon>
        <taxon>Cafeteriaceae</taxon>
        <taxon>Cafeteria</taxon>
    </lineage>
</organism>
<keyword evidence="4 8" id="KW-0732">Signal</keyword>
<dbReference type="Gene3D" id="3.20.20.70">
    <property type="entry name" value="Aldolase class I"/>
    <property type="match status" value="1"/>
</dbReference>
<dbReference type="AlphaFoldDB" id="A0A5A8E9P3"/>
<dbReference type="InterPro" id="IPR041233">
    <property type="entry name" value="Melibiase_C"/>
</dbReference>
<dbReference type="EMBL" id="VLTO01000027">
    <property type="protein sequence ID" value="KAA0173974.1"/>
    <property type="molecule type" value="Genomic_DNA"/>
</dbReference>
<dbReference type="CDD" id="cd14792">
    <property type="entry name" value="GH27"/>
    <property type="match status" value="1"/>
</dbReference>
<evidence type="ECO:0000256" key="1">
    <source>
        <dbReference type="ARBA" id="ARBA00001255"/>
    </source>
</evidence>
<dbReference type="EC" id="3.2.1.22" evidence="3 7"/>
<dbReference type="InterPro" id="IPR017853">
    <property type="entry name" value="GH"/>
</dbReference>
<dbReference type="Gene3D" id="2.60.40.1180">
    <property type="entry name" value="Golgi alpha-mannosidase II"/>
    <property type="match status" value="1"/>
</dbReference>
<dbReference type="Proteomes" id="UP000322899">
    <property type="component" value="Unassembled WGS sequence"/>
</dbReference>
<evidence type="ECO:0000256" key="8">
    <source>
        <dbReference type="SAM" id="SignalP"/>
    </source>
</evidence>
<evidence type="ECO:0000259" key="9">
    <source>
        <dbReference type="Pfam" id="PF17801"/>
    </source>
</evidence>
<dbReference type="GO" id="GO:0004557">
    <property type="term" value="F:alpha-galactosidase activity"/>
    <property type="evidence" value="ECO:0007669"/>
    <property type="project" value="UniProtKB-EC"/>
</dbReference>
<dbReference type="PANTHER" id="PTHR11452:SF75">
    <property type="entry name" value="ALPHA-GALACTOSIDASE MEL1"/>
    <property type="match status" value="1"/>
</dbReference>
<evidence type="ECO:0000313" key="10">
    <source>
        <dbReference type="EMBL" id="KAA0158712.1"/>
    </source>
</evidence>
<dbReference type="Pfam" id="PF16499">
    <property type="entry name" value="Melibiase_2"/>
    <property type="match status" value="1"/>
</dbReference>
<evidence type="ECO:0000256" key="2">
    <source>
        <dbReference type="ARBA" id="ARBA00009743"/>
    </source>
</evidence>
<dbReference type="Pfam" id="PF17801">
    <property type="entry name" value="Melibiase_C"/>
    <property type="match status" value="1"/>
</dbReference>
<accession>A0A5A8E9P3</accession>
<dbReference type="SUPFAM" id="SSF51445">
    <property type="entry name" value="(Trans)glycosidases"/>
    <property type="match status" value="1"/>
</dbReference>
<evidence type="ECO:0000256" key="6">
    <source>
        <dbReference type="ARBA" id="ARBA00023295"/>
    </source>
</evidence>
<evidence type="ECO:0000313" key="12">
    <source>
        <dbReference type="Proteomes" id="UP000322899"/>
    </source>
</evidence>
<sequence>MRVYGLVGAVLLVAPSVLAYPNGIAQRPAMGWNTWCTEATCDQPAGVVPPHQGSMHDVCNHAEMMSVARAMLENGMYELGFAAAHADDCWAATGRDAHGNLFADPNRFPSGWSGLASDLRAIGFTNGLYTSTGNTTCSSGQRNGTVPGSAGHYAQDAASFASWGVDYVKIDFCGDDEPNAKAQHTAFSHGLNATGRPVWLELCRGYDYPPPPYTQEVAQSARIGGDHSDSWINTLGLIELMAIAADTGLSGTAQGYWGYGDVLMTGGAGCGTNTTEHCPGMSDIEYETEFAMWTITSSPLIVATDLRNMTAVMKKLLLNPEIIAVNQDVASPPGRRLGFGNCSWLPLVCQLWGRKMSDGTAVIVLYNADATAHDITFDFDLLGDSWAGQTVFVRDLIERTDDGKASGSLSASLAPHAVKYARISLDPVAPLDVPRRPLTDAAKLLLGRA</sequence>
<keyword evidence="6 7" id="KW-0326">Glycosidase</keyword>
<dbReference type="InterPro" id="IPR013785">
    <property type="entry name" value="Aldolase_TIM"/>
</dbReference>
<dbReference type="SUPFAM" id="SSF51011">
    <property type="entry name" value="Glycosyl hydrolase domain"/>
    <property type="match status" value="1"/>
</dbReference>
<dbReference type="GO" id="GO:0005975">
    <property type="term" value="P:carbohydrate metabolic process"/>
    <property type="evidence" value="ECO:0007669"/>
    <property type="project" value="InterPro"/>
</dbReference>
<proteinExistence type="inferred from homology"/>
<keyword evidence="5 7" id="KW-0378">Hydrolase</keyword>
<feature type="chain" id="PRO_5033473100" description="Alpha-galactosidase" evidence="8">
    <location>
        <begin position="20"/>
        <end position="449"/>
    </location>
</feature>
<gene>
    <name evidence="11" type="ORF">FNF27_04535</name>
    <name evidence="10" type="ORF">FNF31_05238</name>
</gene>
<evidence type="ECO:0000256" key="7">
    <source>
        <dbReference type="RuleBase" id="RU361168"/>
    </source>
</evidence>
<feature type="signal peptide" evidence="8">
    <location>
        <begin position="1"/>
        <end position="19"/>
    </location>
</feature>
<evidence type="ECO:0000256" key="5">
    <source>
        <dbReference type="ARBA" id="ARBA00022801"/>
    </source>
</evidence>
<comment type="caution">
    <text evidence="11">The sequence shown here is derived from an EMBL/GenBank/DDBJ whole genome shotgun (WGS) entry which is preliminary data.</text>
</comment>
<evidence type="ECO:0000313" key="11">
    <source>
        <dbReference type="EMBL" id="KAA0173974.1"/>
    </source>
</evidence>
<dbReference type="OrthoDB" id="5795902at2759"/>
<protein>
    <recommendedName>
        <fullName evidence="3 7">Alpha-galactosidase</fullName>
        <ecNumber evidence="3 7">3.2.1.22</ecNumber>
    </recommendedName>
    <alternativeName>
        <fullName evidence="7">Melibiase</fullName>
    </alternativeName>
</protein>
<reference evidence="12 13" key="1">
    <citation type="submission" date="2019-07" db="EMBL/GenBank/DDBJ databases">
        <title>Genomes of Cafeteria roenbergensis.</title>
        <authorList>
            <person name="Fischer M.G."/>
            <person name="Hackl T."/>
            <person name="Roman M."/>
        </authorList>
    </citation>
    <scope>NUCLEOTIDE SEQUENCE [LARGE SCALE GENOMIC DNA]</scope>
    <source>
        <strain evidence="10 13">Cflag</strain>
        <strain evidence="11 12">E4-10P</strain>
    </source>
</reference>